<protein>
    <submittedName>
        <fullName evidence="2">Aldehyde oxidase</fullName>
    </submittedName>
</protein>
<dbReference type="InterPro" id="IPR000674">
    <property type="entry name" value="Ald_Oxase/Xan_DH_a/b"/>
</dbReference>
<dbReference type="GO" id="GO:0005506">
    <property type="term" value="F:iron ion binding"/>
    <property type="evidence" value="ECO:0007669"/>
    <property type="project" value="InterPro"/>
</dbReference>
<dbReference type="RefSeq" id="WP_338606596.1">
    <property type="nucleotide sequence ID" value="NZ_AP028679.1"/>
</dbReference>
<dbReference type="AlphaFoldDB" id="A0AAU9EDL8"/>
<dbReference type="InterPro" id="IPR036856">
    <property type="entry name" value="Ald_Oxase/Xan_DH_a/b_sf"/>
</dbReference>
<dbReference type="Pfam" id="PF20256">
    <property type="entry name" value="MoCoBD_2"/>
    <property type="match status" value="1"/>
</dbReference>
<dbReference type="InterPro" id="IPR008274">
    <property type="entry name" value="AldOxase/xan_DH_MoCoBD1"/>
</dbReference>
<dbReference type="Pfam" id="PF01315">
    <property type="entry name" value="Ald_Xan_dh_C"/>
    <property type="match status" value="1"/>
</dbReference>
<gene>
    <name evidence="2" type="ORF">FAK_19910</name>
</gene>
<dbReference type="SMART" id="SM01008">
    <property type="entry name" value="Ald_Xan_dh_C"/>
    <property type="match status" value="1"/>
</dbReference>
<dbReference type="EMBL" id="AP028679">
    <property type="protein sequence ID" value="BEQ14925.1"/>
    <property type="molecule type" value="Genomic_DNA"/>
</dbReference>
<dbReference type="Gene3D" id="3.90.1170.50">
    <property type="entry name" value="Aldehyde oxidase/xanthine dehydrogenase, a/b hammerhead"/>
    <property type="match status" value="1"/>
</dbReference>
<dbReference type="KEGG" id="dmp:FAK_19910"/>
<dbReference type="Proteomes" id="UP001366166">
    <property type="component" value="Chromosome"/>
</dbReference>
<evidence type="ECO:0000313" key="2">
    <source>
        <dbReference type="EMBL" id="BEQ14925.1"/>
    </source>
</evidence>
<dbReference type="PANTHER" id="PTHR11908:SF157">
    <property type="entry name" value="XANTHINE DEHYDROGENASE SUBUNIT D-RELATED"/>
    <property type="match status" value="1"/>
</dbReference>
<dbReference type="InterPro" id="IPR046867">
    <property type="entry name" value="AldOxase/xan_DH_MoCoBD2"/>
</dbReference>
<keyword evidence="3" id="KW-1185">Reference proteome</keyword>
<sequence length="753" mass="80539">MSLGQSLIRLGTEAKVRGETRYGFDMPQDGDLQIACVRAPKAPARIVSIDARGAEALPGVVRVFTAADVPGEHRLGIIAVTQDQEFLAHETVRQPYQCVAFVVAETLEAARAGARAVEVEYDFSPGVYSFDEALAPEAPLVQPEHPGGNLLRENKVRKGDAEAALKDAAVVVEATYTTERLEHCAIEVEGGRAWWEDGKVVVKACSQNPHYDQADLARFLGVDADKVRVIQAETGGGFGGKLDLSLQPFLALAVWHLKRPVSLRYSREESIMATAKRHALWMHFISGADERGNITALKATLNGDTGAFASYGLAVNQRAAVHATGPYRTPNVDIVARMAYTNNTFNGAMRGFGCPQVALAHEAQMDAIAAELGLDPLDLRKQNALRQGDHTCTGQLLRAGVGLLECLERIEPIYRKWQAEARHTDEYYEGVGVGAMYYGIGNTGASNPSTAQVEWLPSGRVTLFTGAADIGQGSDTALRQIAAARLGLPVERVDVCRGDTDRTTNAGATSASRQTYISGNAVLGAAANLEMQLLQGAREMLKERHLEVELKGGMLTTADGRQIDPAEVVCHLAKSGARAMGDGRFDPNFTTLDPETGQGRPYAAYAYAAQCARVRVDRASAMVKVTDVAAAHDVGRAVNPRAVEGQISGGVVMGVGMALMEEYIQGRTDNLQSYHIPTAADAPNITPLIVEDPEPSGPYGAKGVGEPALIPTAPAIAGAVGRALGRPMRHLPISLERVMEALTAVEGDKHRED</sequence>
<reference evidence="3" key="1">
    <citation type="journal article" date="2023" name="Arch. Microbiol.">
        <title>Desulfoferula mesophilus gen. nov. sp. nov., a mesophilic sulfate-reducing bacterium isolated from a brackish lake sediment.</title>
        <authorList>
            <person name="Watanabe T."/>
            <person name="Yabe T."/>
            <person name="Tsuji J.M."/>
            <person name="Fukui M."/>
        </authorList>
    </citation>
    <scope>NUCLEOTIDE SEQUENCE [LARGE SCALE GENOMIC DNA]</scope>
    <source>
        <strain evidence="3">12FAK</strain>
    </source>
</reference>
<name>A0AAU9EDL8_9BACT</name>
<proteinExistence type="predicted"/>
<dbReference type="GO" id="GO:0016491">
    <property type="term" value="F:oxidoreductase activity"/>
    <property type="evidence" value="ECO:0007669"/>
    <property type="project" value="InterPro"/>
</dbReference>
<dbReference type="Gene3D" id="3.30.365.10">
    <property type="entry name" value="Aldehyde oxidase/xanthine dehydrogenase, molybdopterin binding domain"/>
    <property type="match status" value="4"/>
</dbReference>
<dbReference type="InterPro" id="IPR016208">
    <property type="entry name" value="Ald_Oxase/xanthine_DH-like"/>
</dbReference>
<dbReference type="SUPFAM" id="SSF54665">
    <property type="entry name" value="CO dehydrogenase molybdoprotein N-domain-like"/>
    <property type="match status" value="1"/>
</dbReference>
<dbReference type="PANTHER" id="PTHR11908">
    <property type="entry name" value="XANTHINE DEHYDROGENASE"/>
    <property type="match status" value="1"/>
</dbReference>
<evidence type="ECO:0000313" key="3">
    <source>
        <dbReference type="Proteomes" id="UP001366166"/>
    </source>
</evidence>
<dbReference type="InterPro" id="IPR037165">
    <property type="entry name" value="AldOxase/xan_DH_Mopterin-bd_sf"/>
</dbReference>
<dbReference type="Pfam" id="PF02738">
    <property type="entry name" value="MoCoBD_1"/>
    <property type="match status" value="1"/>
</dbReference>
<dbReference type="SUPFAM" id="SSF56003">
    <property type="entry name" value="Molybdenum cofactor-binding domain"/>
    <property type="match status" value="1"/>
</dbReference>
<organism evidence="2 3">
    <name type="scientific">Desulfoferula mesophila</name>
    <dbReference type="NCBI Taxonomy" id="3058419"/>
    <lineage>
        <taxon>Bacteria</taxon>
        <taxon>Pseudomonadati</taxon>
        <taxon>Thermodesulfobacteriota</taxon>
        <taxon>Desulfarculia</taxon>
        <taxon>Desulfarculales</taxon>
        <taxon>Desulfarculaceae</taxon>
        <taxon>Desulfoferula</taxon>
    </lineage>
</organism>
<feature type="domain" description="Aldehyde oxidase/xanthine dehydrogenase a/b hammerhead" evidence="1">
    <location>
        <begin position="17"/>
        <end position="125"/>
    </location>
</feature>
<evidence type="ECO:0000259" key="1">
    <source>
        <dbReference type="SMART" id="SM01008"/>
    </source>
</evidence>
<accession>A0AAU9EDL8</accession>